<accession>A0AAD8Y8P0</accession>
<evidence type="ECO:0000256" key="1">
    <source>
        <dbReference type="ARBA" id="ARBA00004141"/>
    </source>
</evidence>
<dbReference type="PANTHER" id="PTHR16119">
    <property type="entry name" value="TRANSMEMBRANE PROTEIN 144"/>
    <property type="match status" value="1"/>
</dbReference>
<protein>
    <submittedName>
        <fullName evidence="8">TMEM144 family transporter</fullName>
    </submittedName>
</protein>
<comment type="subcellular location">
    <subcellularLocation>
        <location evidence="1">Membrane</location>
        <topology evidence="1">Multi-pass membrane protein</topology>
    </subcellularLocation>
</comment>
<evidence type="ECO:0000256" key="4">
    <source>
        <dbReference type="ARBA" id="ARBA00022989"/>
    </source>
</evidence>
<name>A0AAD8Y8P0_9STRA</name>
<evidence type="ECO:0000256" key="7">
    <source>
        <dbReference type="SAM" id="Phobius"/>
    </source>
</evidence>
<dbReference type="EMBL" id="JATAAI010000015">
    <property type="protein sequence ID" value="KAK1740806.1"/>
    <property type="molecule type" value="Genomic_DNA"/>
</dbReference>
<feature type="transmembrane region" description="Helical" evidence="7">
    <location>
        <begin position="371"/>
        <end position="387"/>
    </location>
</feature>
<dbReference type="Proteomes" id="UP001224775">
    <property type="component" value="Unassembled WGS sequence"/>
</dbReference>
<organism evidence="8 9">
    <name type="scientific">Skeletonema marinoi</name>
    <dbReference type="NCBI Taxonomy" id="267567"/>
    <lineage>
        <taxon>Eukaryota</taxon>
        <taxon>Sar</taxon>
        <taxon>Stramenopiles</taxon>
        <taxon>Ochrophyta</taxon>
        <taxon>Bacillariophyta</taxon>
        <taxon>Coscinodiscophyceae</taxon>
        <taxon>Thalassiosirophycidae</taxon>
        <taxon>Thalassiosirales</taxon>
        <taxon>Skeletonemataceae</taxon>
        <taxon>Skeletonema</taxon>
        <taxon>Skeletonema marinoi-dohrnii complex</taxon>
    </lineage>
</organism>
<evidence type="ECO:0000256" key="2">
    <source>
        <dbReference type="ARBA" id="ARBA00005731"/>
    </source>
</evidence>
<sequence length="397" mass="42955">MAEPNLVLGWFAAFVGAIGFGSFAVPIKGDAATKVDIDPLVMQSYKSLMCFLTSWLVVLLGQQVTFTWWGVVSGLFWVPGGAFNIFAIRNAGLAISQGIVASSIVMVSFIWGNIIFKEPAKSQVMAYLSVWLIMGGLYGMSYYSTSDWVDNTDHHHDHEATSSDHDYDFEEDEQDAFLNDGSTSSASYENEPSPSNPLANSLEISPASPGREKQATPGSGAIVVCGKTFQRRNLGLISALLCGTWGGSCLVPMHYSKGDTGGLGYVISFGTGALLVTIWMWIFRFLYMIAKLKSIREGYAVLPPFHFKVMWLPGATAGTLWSLGNVGSIVAVQQLGQGVGYPASQAALLVAGLWGIFYYREVTRPTTVIKWFMSAFVTIFGILLLGYESSSTGGPGR</sequence>
<evidence type="ECO:0000313" key="9">
    <source>
        <dbReference type="Proteomes" id="UP001224775"/>
    </source>
</evidence>
<feature type="region of interest" description="Disordered" evidence="6">
    <location>
        <begin position="180"/>
        <end position="217"/>
    </location>
</feature>
<evidence type="ECO:0000256" key="6">
    <source>
        <dbReference type="SAM" id="MobiDB-lite"/>
    </source>
</evidence>
<dbReference type="InterPro" id="IPR010651">
    <property type="entry name" value="Sugar_transport"/>
</dbReference>
<comment type="caution">
    <text evidence="8">The sequence shown here is derived from an EMBL/GenBank/DDBJ whole genome shotgun (WGS) entry which is preliminary data.</text>
</comment>
<reference evidence="8" key="1">
    <citation type="submission" date="2023-06" db="EMBL/GenBank/DDBJ databases">
        <title>Survivors Of The Sea: Transcriptome response of Skeletonema marinoi to long-term dormancy.</title>
        <authorList>
            <person name="Pinder M.I.M."/>
            <person name="Kourtchenko O."/>
            <person name="Robertson E.K."/>
            <person name="Larsson T."/>
            <person name="Maumus F."/>
            <person name="Osuna-Cruz C.M."/>
            <person name="Vancaester E."/>
            <person name="Stenow R."/>
            <person name="Vandepoele K."/>
            <person name="Ploug H."/>
            <person name="Bruchert V."/>
            <person name="Godhe A."/>
            <person name="Topel M."/>
        </authorList>
    </citation>
    <scope>NUCLEOTIDE SEQUENCE</scope>
    <source>
        <strain evidence="8">R05AC</strain>
    </source>
</reference>
<feature type="transmembrane region" description="Helical" evidence="7">
    <location>
        <begin position="339"/>
        <end position="359"/>
    </location>
</feature>
<proteinExistence type="inferred from homology"/>
<evidence type="ECO:0000313" key="8">
    <source>
        <dbReference type="EMBL" id="KAK1740806.1"/>
    </source>
</evidence>
<feature type="transmembrane region" description="Helical" evidence="7">
    <location>
        <begin position="6"/>
        <end position="27"/>
    </location>
</feature>
<feature type="transmembrane region" description="Helical" evidence="7">
    <location>
        <begin position="91"/>
        <end position="112"/>
    </location>
</feature>
<keyword evidence="5 7" id="KW-0472">Membrane</keyword>
<dbReference type="PANTHER" id="PTHR16119:SF17">
    <property type="entry name" value="TRANSMEMBRANE PROTEIN 144"/>
    <property type="match status" value="1"/>
</dbReference>
<dbReference type="GO" id="GO:0015144">
    <property type="term" value="F:carbohydrate transmembrane transporter activity"/>
    <property type="evidence" value="ECO:0007669"/>
    <property type="project" value="InterPro"/>
</dbReference>
<dbReference type="Pfam" id="PF07857">
    <property type="entry name" value="TMEM144"/>
    <property type="match status" value="1"/>
</dbReference>
<comment type="similarity">
    <text evidence="2">Belongs to the TMEM144 family.</text>
</comment>
<keyword evidence="3 7" id="KW-0812">Transmembrane</keyword>
<dbReference type="InterPro" id="IPR012435">
    <property type="entry name" value="TMEM144"/>
</dbReference>
<keyword evidence="9" id="KW-1185">Reference proteome</keyword>
<feature type="transmembrane region" description="Helical" evidence="7">
    <location>
        <begin position="124"/>
        <end position="143"/>
    </location>
</feature>
<evidence type="ECO:0000256" key="3">
    <source>
        <dbReference type="ARBA" id="ARBA00022692"/>
    </source>
</evidence>
<gene>
    <name evidence="8" type="ORF">QTG54_008901</name>
</gene>
<keyword evidence="4 7" id="KW-1133">Transmembrane helix</keyword>
<feature type="transmembrane region" description="Helical" evidence="7">
    <location>
        <begin position="310"/>
        <end position="333"/>
    </location>
</feature>
<dbReference type="AlphaFoldDB" id="A0AAD8Y8P0"/>
<dbReference type="GO" id="GO:0016020">
    <property type="term" value="C:membrane"/>
    <property type="evidence" value="ECO:0007669"/>
    <property type="project" value="UniProtKB-SubCell"/>
</dbReference>
<feature type="compositionally biased region" description="Polar residues" evidence="6">
    <location>
        <begin position="180"/>
        <end position="203"/>
    </location>
</feature>
<evidence type="ECO:0000256" key="5">
    <source>
        <dbReference type="ARBA" id="ARBA00023136"/>
    </source>
</evidence>
<feature type="transmembrane region" description="Helical" evidence="7">
    <location>
        <begin position="263"/>
        <end position="289"/>
    </location>
</feature>